<comment type="similarity">
    <text evidence="2">Belongs to the TonB family.</text>
</comment>
<evidence type="ECO:0000259" key="11">
    <source>
        <dbReference type="PROSITE" id="PS52015"/>
    </source>
</evidence>
<keyword evidence="8" id="KW-1133">Transmembrane helix</keyword>
<dbReference type="EMBL" id="JBHLZN010000008">
    <property type="protein sequence ID" value="MFB9887989.1"/>
    <property type="molecule type" value="Genomic_DNA"/>
</dbReference>
<dbReference type="Gene3D" id="3.30.1150.10">
    <property type="match status" value="1"/>
</dbReference>
<feature type="compositionally biased region" description="Basic and acidic residues" evidence="10">
    <location>
        <begin position="11"/>
        <end position="23"/>
    </location>
</feature>
<evidence type="ECO:0000256" key="10">
    <source>
        <dbReference type="SAM" id="MobiDB-lite"/>
    </source>
</evidence>
<proteinExistence type="inferred from homology"/>
<keyword evidence="13" id="KW-1185">Reference proteome</keyword>
<evidence type="ECO:0000256" key="2">
    <source>
        <dbReference type="ARBA" id="ARBA00006555"/>
    </source>
</evidence>
<keyword evidence="6" id="KW-0812">Transmembrane</keyword>
<dbReference type="PANTHER" id="PTHR33446">
    <property type="entry name" value="PROTEIN TONB-RELATED"/>
    <property type="match status" value="1"/>
</dbReference>
<feature type="compositionally biased region" description="Low complexity" evidence="10">
    <location>
        <begin position="1"/>
        <end position="10"/>
    </location>
</feature>
<dbReference type="InterPro" id="IPR006260">
    <property type="entry name" value="TonB/TolA_C"/>
</dbReference>
<keyword evidence="5" id="KW-0997">Cell inner membrane</keyword>
<evidence type="ECO:0000256" key="8">
    <source>
        <dbReference type="ARBA" id="ARBA00022989"/>
    </source>
</evidence>
<dbReference type="InterPro" id="IPR037682">
    <property type="entry name" value="TonB_C"/>
</dbReference>
<accession>A0ABV5ZHJ8</accession>
<dbReference type="PROSITE" id="PS52015">
    <property type="entry name" value="TONB_CTD"/>
    <property type="match status" value="1"/>
</dbReference>
<name>A0ABV5ZHJ8_9GAMM</name>
<reference evidence="12 13" key="1">
    <citation type="submission" date="2024-09" db="EMBL/GenBank/DDBJ databases">
        <authorList>
            <person name="Sun Q."/>
            <person name="Mori K."/>
        </authorList>
    </citation>
    <scope>NUCLEOTIDE SEQUENCE [LARGE SCALE GENOMIC DNA]</scope>
    <source>
        <strain evidence="12 13">ATCC 51285</strain>
    </source>
</reference>
<evidence type="ECO:0000256" key="1">
    <source>
        <dbReference type="ARBA" id="ARBA00004383"/>
    </source>
</evidence>
<feature type="non-terminal residue" evidence="12">
    <location>
        <position position="1"/>
    </location>
</feature>
<protein>
    <submittedName>
        <fullName evidence="12">Energy transducer TonB</fullName>
    </submittedName>
</protein>
<dbReference type="PANTHER" id="PTHR33446:SF11">
    <property type="entry name" value="TONB3"/>
    <property type="match status" value="1"/>
</dbReference>
<dbReference type="SUPFAM" id="SSF74653">
    <property type="entry name" value="TolA/TonB C-terminal domain"/>
    <property type="match status" value="1"/>
</dbReference>
<dbReference type="Pfam" id="PF03544">
    <property type="entry name" value="TonB_C"/>
    <property type="match status" value="1"/>
</dbReference>
<evidence type="ECO:0000313" key="13">
    <source>
        <dbReference type="Proteomes" id="UP001589628"/>
    </source>
</evidence>
<gene>
    <name evidence="12" type="ORF">ACFFLH_16355</name>
</gene>
<feature type="domain" description="TonB C-terminal" evidence="11">
    <location>
        <begin position="89"/>
        <end position="186"/>
    </location>
</feature>
<evidence type="ECO:0000256" key="9">
    <source>
        <dbReference type="ARBA" id="ARBA00023136"/>
    </source>
</evidence>
<dbReference type="InterPro" id="IPR051045">
    <property type="entry name" value="TonB-dependent_transducer"/>
</dbReference>
<evidence type="ECO:0000313" key="12">
    <source>
        <dbReference type="EMBL" id="MFB9887989.1"/>
    </source>
</evidence>
<evidence type="ECO:0000256" key="3">
    <source>
        <dbReference type="ARBA" id="ARBA00022448"/>
    </source>
</evidence>
<comment type="caution">
    <text evidence="12">The sequence shown here is derived from an EMBL/GenBank/DDBJ whole genome shotgun (WGS) entry which is preliminary data.</text>
</comment>
<dbReference type="RefSeq" id="WP_376836957.1">
    <property type="nucleotide sequence ID" value="NZ_JBHLZN010000008.1"/>
</dbReference>
<keyword evidence="3" id="KW-0813">Transport</keyword>
<keyword evidence="4" id="KW-1003">Cell membrane</keyword>
<dbReference type="NCBIfam" id="TIGR01352">
    <property type="entry name" value="tonB_Cterm"/>
    <property type="match status" value="1"/>
</dbReference>
<feature type="region of interest" description="Disordered" evidence="10">
    <location>
        <begin position="1"/>
        <end position="46"/>
    </location>
</feature>
<evidence type="ECO:0000256" key="6">
    <source>
        <dbReference type="ARBA" id="ARBA00022692"/>
    </source>
</evidence>
<evidence type="ECO:0000256" key="4">
    <source>
        <dbReference type="ARBA" id="ARBA00022475"/>
    </source>
</evidence>
<comment type="subcellular location">
    <subcellularLocation>
        <location evidence="1">Cell inner membrane</location>
        <topology evidence="1">Single-pass membrane protein</topology>
        <orientation evidence="1">Periplasmic side</orientation>
    </subcellularLocation>
</comment>
<sequence length="186" mass="20747">KQAAPAVKQVVAKEAKSQVKEAAKPTPSKPAKQAPPPAPASGPSLMARSLEIASLEASLDIMRQEYAKRPRKRTLDANSTKRSEDAFYLNAWKDKIQQVGNLHYPQAARQQGLYGKLRLLVVLRPDGSVKEIQLLQSSGHPLLDDAARQIVRLASPFAPFPPQMKNEVDELEIIRTWVFEKNRTLY</sequence>
<keyword evidence="7" id="KW-0653">Protein transport</keyword>
<dbReference type="Proteomes" id="UP001589628">
    <property type="component" value="Unassembled WGS sequence"/>
</dbReference>
<organism evidence="12 13">
    <name type="scientific">Balneatrix alpica</name>
    <dbReference type="NCBI Taxonomy" id="75684"/>
    <lineage>
        <taxon>Bacteria</taxon>
        <taxon>Pseudomonadati</taxon>
        <taxon>Pseudomonadota</taxon>
        <taxon>Gammaproteobacteria</taxon>
        <taxon>Oceanospirillales</taxon>
        <taxon>Balneatrichaceae</taxon>
        <taxon>Balneatrix</taxon>
    </lineage>
</organism>
<evidence type="ECO:0000256" key="7">
    <source>
        <dbReference type="ARBA" id="ARBA00022927"/>
    </source>
</evidence>
<evidence type="ECO:0000256" key="5">
    <source>
        <dbReference type="ARBA" id="ARBA00022519"/>
    </source>
</evidence>
<keyword evidence="9" id="KW-0472">Membrane</keyword>